<dbReference type="InterPro" id="IPR002582">
    <property type="entry name" value="ACPS"/>
</dbReference>
<evidence type="ECO:0000256" key="8">
    <source>
        <dbReference type="HAMAP-Rule" id="MF_00101"/>
    </source>
</evidence>
<dbReference type="GO" id="GO:0008897">
    <property type="term" value="F:holo-[acyl-carrier-protein] synthase activity"/>
    <property type="evidence" value="ECO:0007669"/>
    <property type="project" value="UniProtKB-UniRule"/>
</dbReference>
<keyword evidence="11" id="KW-1185">Reference proteome</keyword>
<dbReference type="Pfam" id="PF01648">
    <property type="entry name" value="ACPS"/>
    <property type="match status" value="1"/>
</dbReference>
<dbReference type="AlphaFoldDB" id="A0A1M5JFL8"/>
<evidence type="ECO:0000256" key="6">
    <source>
        <dbReference type="ARBA" id="ARBA00023098"/>
    </source>
</evidence>
<keyword evidence="3 8" id="KW-0479">Metal-binding</keyword>
<dbReference type="GO" id="GO:0000287">
    <property type="term" value="F:magnesium ion binding"/>
    <property type="evidence" value="ECO:0007669"/>
    <property type="project" value="UniProtKB-UniRule"/>
</dbReference>
<proteinExistence type="inferred from homology"/>
<dbReference type="GO" id="GO:0006633">
    <property type="term" value="P:fatty acid biosynthetic process"/>
    <property type="evidence" value="ECO:0007669"/>
    <property type="project" value="UniProtKB-UniRule"/>
</dbReference>
<evidence type="ECO:0000256" key="4">
    <source>
        <dbReference type="ARBA" id="ARBA00022832"/>
    </source>
</evidence>
<keyword evidence="2 8" id="KW-0808">Transferase</keyword>
<organism evidence="10 11">
    <name type="scientific">Thermosyntropha lipolytica DSM 11003</name>
    <dbReference type="NCBI Taxonomy" id="1123382"/>
    <lineage>
        <taxon>Bacteria</taxon>
        <taxon>Bacillati</taxon>
        <taxon>Bacillota</taxon>
        <taxon>Clostridia</taxon>
        <taxon>Eubacteriales</taxon>
        <taxon>Syntrophomonadaceae</taxon>
        <taxon>Thermosyntropha</taxon>
    </lineage>
</organism>
<comment type="cofactor">
    <cofactor evidence="8">
        <name>Mg(2+)</name>
        <dbReference type="ChEBI" id="CHEBI:18420"/>
    </cofactor>
</comment>
<feature type="binding site" evidence="8">
    <location>
        <position position="6"/>
    </location>
    <ligand>
        <name>Mg(2+)</name>
        <dbReference type="ChEBI" id="CHEBI:18420"/>
    </ligand>
</feature>
<evidence type="ECO:0000256" key="2">
    <source>
        <dbReference type="ARBA" id="ARBA00022679"/>
    </source>
</evidence>
<keyword evidence="7 8" id="KW-0275">Fatty acid biosynthesis</keyword>
<dbReference type="NCBIfam" id="TIGR00516">
    <property type="entry name" value="acpS"/>
    <property type="match status" value="1"/>
</dbReference>
<dbReference type="HAMAP" id="MF_00101">
    <property type="entry name" value="AcpS"/>
    <property type="match status" value="1"/>
</dbReference>
<name>A0A1M5JFL8_9FIRM</name>
<evidence type="ECO:0000259" key="9">
    <source>
        <dbReference type="Pfam" id="PF01648"/>
    </source>
</evidence>
<dbReference type="NCBIfam" id="TIGR00556">
    <property type="entry name" value="pantethn_trn"/>
    <property type="match status" value="1"/>
</dbReference>
<dbReference type="InterPro" id="IPR008278">
    <property type="entry name" value="4-PPantetheinyl_Trfase_dom"/>
</dbReference>
<dbReference type="EC" id="2.7.8.7" evidence="8"/>
<comment type="similarity">
    <text evidence="8">Belongs to the P-Pant transferase superfamily. AcpS family.</text>
</comment>
<dbReference type="STRING" id="1123382.SAMN02745221_00102"/>
<dbReference type="Gene3D" id="3.90.470.20">
    <property type="entry name" value="4'-phosphopantetheinyl transferase domain"/>
    <property type="match status" value="1"/>
</dbReference>
<evidence type="ECO:0000313" key="11">
    <source>
        <dbReference type="Proteomes" id="UP000242329"/>
    </source>
</evidence>
<feature type="domain" description="4'-phosphopantetheinyl transferase" evidence="9">
    <location>
        <begin position="3"/>
        <end position="101"/>
    </location>
</feature>
<gene>
    <name evidence="8" type="primary">acpS</name>
    <name evidence="10" type="ORF">SAMN02745221_00102</name>
</gene>
<dbReference type="GO" id="GO:0005737">
    <property type="term" value="C:cytoplasm"/>
    <property type="evidence" value="ECO:0007669"/>
    <property type="project" value="UniProtKB-SubCell"/>
</dbReference>
<feature type="binding site" evidence="8">
    <location>
        <position position="54"/>
    </location>
    <ligand>
        <name>Mg(2+)</name>
        <dbReference type="ChEBI" id="CHEBI:18420"/>
    </ligand>
</feature>
<dbReference type="OrthoDB" id="517356at2"/>
<evidence type="ECO:0000256" key="1">
    <source>
        <dbReference type="ARBA" id="ARBA00022516"/>
    </source>
</evidence>
<dbReference type="InterPro" id="IPR004568">
    <property type="entry name" value="Ppantetheine-prot_Trfase_dom"/>
</dbReference>
<dbReference type="SUPFAM" id="SSF56214">
    <property type="entry name" value="4'-phosphopantetheinyl transferase"/>
    <property type="match status" value="1"/>
</dbReference>
<keyword evidence="8" id="KW-0963">Cytoplasm</keyword>
<keyword evidence="5 8" id="KW-0460">Magnesium</keyword>
<dbReference type="Proteomes" id="UP000242329">
    <property type="component" value="Unassembled WGS sequence"/>
</dbReference>
<comment type="catalytic activity">
    <reaction evidence="8">
        <text>apo-[ACP] + CoA = holo-[ACP] + adenosine 3',5'-bisphosphate + H(+)</text>
        <dbReference type="Rhea" id="RHEA:12068"/>
        <dbReference type="Rhea" id="RHEA-COMP:9685"/>
        <dbReference type="Rhea" id="RHEA-COMP:9690"/>
        <dbReference type="ChEBI" id="CHEBI:15378"/>
        <dbReference type="ChEBI" id="CHEBI:29999"/>
        <dbReference type="ChEBI" id="CHEBI:57287"/>
        <dbReference type="ChEBI" id="CHEBI:58343"/>
        <dbReference type="ChEBI" id="CHEBI:64479"/>
        <dbReference type="EC" id="2.7.8.7"/>
    </reaction>
</comment>
<dbReference type="RefSeq" id="WP_084728234.1">
    <property type="nucleotide sequence ID" value="NZ_FQWY01000002.1"/>
</dbReference>
<dbReference type="EMBL" id="FQWY01000002">
    <property type="protein sequence ID" value="SHG39364.1"/>
    <property type="molecule type" value="Genomic_DNA"/>
</dbReference>
<dbReference type="InterPro" id="IPR037143">
    <property type="entry name" value="4-PPantetheinyl_Trfase_dom_sf"/>
</dbReference>
<evidence type="ECO:0000256" key="3">
    <source>
        <dbReference type="ARBA" id="ARBA00022723"/>
    </source>
</evidence>
<sequence length="136" mass="15393">MFIGIDIVDIERIKEVVQRTPRFLKRVFTPEEIAYCFSKKDPYPSLAARWAAKEALRKVHPYFASGIRFQEVEVRNEKSGRPRIVLHGQALLWQEKAGIERMILSLSHSKSQAVAAIIALGGGHFENIAGRGNEAY</sequence>
<keyword evidence="1 8" id="KW-0444">Lipid biosynthesis</keyword>
<protein>
    <recommendedName>
        <fullName evidence="8">Holo-[acyl-carrier-protein] synthase</fullName>
        <shortName evidence="8">Holo-ACP synthase</shortName>
        <ecNumber evidence="8">2.7.8.7</ecNumber>
    </recommendedName>
    <alternativeName>
        <fullName evidence="8">4'-phosphopantetheinyl transferase AcpS</fullName>
    </alternativeName>
</protein>
<keyword evidence="6 8" id="KW-0443">Lipid metabolism</keyword>
<evidence type="ECO:0000256" key="7">
    <source>
        <dbReference type="ARBA" id="ARBA00023160"/>
    </source>
</evidence>
<reference evidence="11" key="1">
    <citation type="submission" date="2016-11" db="EMBL/GenBank/DDBJ databases">
        <authorList>
            <person name="Varghese N."/>
            <person name="Submissions S."/>
        </authorList>
    </citation>
    <scope>NUCLEOTIDE SEQUENCE [LARGE SCALE GENOMIC DNA]</scope>
    <source>
        <strain evidence="11">DSM 11003</strain>
    </source>
</reference>
<evidence type="ECO:0000313" key="10">
    <source>
        <dbReference type="EMBL" id="SHG39364.1"/>
    </source>
</evidence>
<comment type="function">
    <text evidence="8">Transfers the 4'-phosphopantetheine moiety from coenzyme A to a Ser of acyl-carrier-protein.</text>
</comment>
<keyword evidence="4 8" id="KW-0276">Fatty acid metabolism</keyword>
<accession>A0A1M5JFL8</accession>
<comment type="subcellular location">
    <subcellularLocation>
        <location evidence="8">Cytoplasm</location>
    </subcellularLocation>
</comment>
<evidence type="ECO:0000256" key="5">
    <source>
        <dbReference type="ARBA" id="ARBA00022842"/>
    </source>
</evidence>